<keyword evidence="2" id="KW-1133">Transmembrane helix</keyword>
<dbReference type="STRING" id="1330021.A0A367LBQ0"/>
<dbReference type="AlphaFoldDB" id="A0A367LBQ0"/>
<organism evidence="4 5">
    <name type="scientific">Ophiocordyceps polyrhachis-furcata BCC 54312</name>
    <dbReference type="NCBI Taxonomy" id="1330021"/>
    <lineage>
        <taxon>Eukaryota</taxon>
        <taxon>Fungi</taxon>
        <taxon>Dikarya</taxon>
        <taxon>Ascomycota</taxon>
        <taxon>Pezizomycotina</taxon>
        <taxon>Sordariomycetes</taxon>
        <taxon>Hypocreomycetidae</taxon>
        <taxon>Hypocreales</taxon>
        <taxon>Ophiocordycipitaceae</taxon>
        <taxon>Ophiocordyceps</taxon>
    </lineage>
</organism>
<feature type="transmembrane region" description="Helical" evidence="2">
    <location>
        <begin position="110"/>
        <end position="129"/>
    </location>
</feature>
<evidence type="ECO:0000313" key="4">
    <source>
        <dbReference type="EMBL" id="RCI11831.1"/>
    </source>
</evidence>
<proteinExistence type="predicted"/>
<dbReference type="InterPro" id="IPR007065">
    <property type="entry name" value="HPP"/>
</dbReference>
<evidence type="ECO:0000256" key="1">
    <source>
        <dbReference type="SAM" id="MobiDB-lite"/>
    </source>
</evidence>
<comment type="caution">
    <text evidence="4">The sequence shown here is derived from an EMBL/GenBank/DDBJ whole genome shotgun (WGS) entry which is preliminary data.</text>
</comment>
<sequence length="304" mass="33320">MAYREWNWDIDRHLNRFIPPPPWHLIPYPLDRFLGHRPDKSPPPSTGNIMVMLWAFFGILLTIALIEGAVMSVPSFVANDGPIIVGSLGASAVLEFLVIDSPLAQPRNAVGGHVIATIVGVAISKLFQLNDNFRDIRWLGGAFACAAATVIMALTKTVHPPAGATALTAVVDTKLVALGWLLVPAVMVGSLLMLGMSLVVNNIDRRFPLYWWTAADLASDRHEAAEKGVSESESISNDKPPGTQRGESRWMAERIKLPEGTRSHLLHDLQLIVRPGEIILPRGIVLTEAEERMLRSISQRLGDL</sequence>
<protein>
    <recommendedName>
        <fullName evidence="3">HPP transmembrane region domain-containing protein</fullName>
    </recommendedName>
</protein>
<dbReference type="EMBL" id="LKCN02000010">
    <property type="protein sequence ID" value="RCI11831.1"/>
    <property type="molecule type" value="Genomic_DNA"/>
</dbReference>
<accession>A0A367LBQ0</accession>
<evidence type="ECO:0000259" key="3">
    <source>
        <dbReference type="Pfam" id="PF04982"/>
    </source>
</evidence>
<feature type="transmembrane region" description="Helical" evidence="2">
    <location>
        <begin position="83"/>
        <end position="104"/>
    </location>
</feature>
<feature type="transmembrane region" description="Helical" evidence="2">
    <location>
        <begin position="49"/>
        <end position="71"/>
    </location>
</feature>
<keyword evidence="5" id="KW-1185">Reference proteome</keyword>
<feature type="transmembrane region" description="Helical" evidence="2">
    <location>
        <begin position="136"/>
        <end position="155"/>
    </location>
</feature>
<gene>
    <name evidence="4" type="ORF">L249_7151</name>
</gene>
<dbReference type="InterPro" id="IPR058581">
    <property type="entry name" value="TM_HPP"/>
</dbReference>
<dbReference type="Proteomes" id="UP000253664">
    <property type="component" value="Unassembled WGS sequence"/>
</dbReference>
<dbReference type="PANTHER" id="PTHR33741:SF5">
    <property type="entry name" value="TRANSMEMBRANE PROTEIN DDB_G0269096-RELATED"/>
    <property type="match status" value="1"/>
</dbReference>
<dbReference type="PANTHER" id="PTHR33741">
    <property type="entry name" value="TRANSMEMBRANE PROTEIN DDB_G0269096-RELATED"/>
    <property type="match status" value="1"/>
</dbReference>
<feature type="transmembrane region" description="Helical" evidence="2">
    <location>
        <begin position="175"/>
        <end position="200"/>
    </location>
</feature>
<evidence type="ECO:0000256" key="2">
    <source>
        <dbReference type="SAM" id="Phobius"/>
    </source>
</evidence>
<reference evidence="4 5" key="1">
    <citation type="journal article" date="2015" name="BMC Genomics">
        <title>Insights from the genome of Ophiocordyceps polyrhachis-furcata to pathogenicity and host specificity in insect fungi.</title>
        <authorList>
            <person name="Wichadakul D."/>
            <person name="Kobmoo N."/>
            <person name="Ingsriswang S."/>
            <person name="Tangphatsornruang S."/>
            <person name="Chantasingh D."/>
            <person name="Luangsa-ard J.J."/>
            <person name="Eurwilaichitr L."/>
        </authorList>
    </citation>
    <scope>NUCLEOTIDE SEQUENCE [LARGE SCALE GENOMIC DNA]</scope>
    <source>
        <strain evidence="4 5">BCC 54312</strain>
    </source>
</reference>
<feature type="domain" description="HPP transmembrane region" evidence="3">
    <location>
        <begin position="46"/>
        <end position="207"/>
    </location>
</feature>
<name>A0A367LBQ0_9HYPO</name>
<keyword evidence="2" id="KW-0472">Membrane</keyword>
<feature type="region of interest" description="Disordered" evidence="1">
    <location>
        <begin position="226"/>
        <end position="249"/>
    </location>
</feature>
<evidence type="ECO:0000313" key="5">
    <source>
        <dbReference type="Proteomes" id="UP000253664"/>
    </source>
</evidence>
<dbReference type="Pfam" id="PF04982">
    <property type="entry name" value="TM_HPP"/>
    <property type="match status" value="1"/>
</dbReference>
<keyword evidence="2" id="KW-0812">Transmembrane</keyword>
<dbReference type="OrthoDB" id="2016548at2759"/>